<dbReference type="AlphaFoldDB" id="A0A4D4K013"/>
<sequence>MAHHRRLVRDYEALPTRSTAMIYIAMIALRTTGAIDLTGPVVLTVQGTVRLARPAG</sequence>
<accession>A0A4D4K013</accession>
<gene>
    <name evidence="1" type="ORF">SANT12839_004790</name>
</gene>
<evidence type="ECO:0000313" key="2">
    <source>
        <dbReference type="Proteomes" id="UP000299290"/>
    </source>
</evidence>
<name>A0A4D4K013_9ACTN</name>
<evidence type="ECO:0000313" key="1">
    <source>
        <dbReference type="EMBL" id="GDY39597.1"/>
    </source>
</evidence>
<dbReference type="EMBL" id="BJHV01000001">
    <property type="protein sequence ID" value="GDY39597.1"/>
    <property type="molecule type" value="Genomic_DNA"/>
</dbReference>
<protein>
    <submittedName>
        <fullName evidence="1">Uncharacterized protein</fullName>
    </submittedName>
</protein>
<organism evidence="1 2">
    <name type="scientific">Streptomyces antimycoticus</name>
    <dbReference type="NCBI Taxonomy" id="68175"/>
    <lineage>
        <taxon>Bacteria</taxon>
        <taxon>Bacillati</taxon>
        <taxon>Actinomycetota</taxon>
        <taxon>Actinomycetes</taxon>
        <taxon>Kitasatosporales</taxon>
        <taxon>Streptomycetaceae</taxon>
        <taxon>Streptomyces</taxon>
        <taxon>Streptomyces violaceusniger group</taxon>
    </lineage>
</organism>
<reference evidence="1 2" key="1">
    <citation type="journal article" date="2020" name="Int. J. Syst. Evol. Microbiol.">
        <title>Reclassification of Streptomyces castelarensis and Streptomyces sporoclivatus as later heterotypic synonyms of Streptomyces antimycoticus.</title>
        <authorList>
            <person name="Komaki H."/>
            <person name="Tamura T."/>
        </authorList>
    </citation>
    <scope>NUCLEOTIDE SEQUENCE [LARGE SCALE GENOMIC DNA]</scope>
    <source>
        <strain evidence="1 2">NBRC 12839</strain>
    </source>
</reference>
<dbReference type="Proteomes" id="UP000299290">
    <property type="component" value="Unassembled WGS sequence"/>
</dbReference>
<proteinExistence type="predicted"/>
<keyword evidence="2" id="KW-1185">Reference proteome</keyword>
<dbReference type="RefSeq" id="WP_174887289.1">
    <property type="nucleotide sequence ID" value="NZ_BJHV01000001.1"/>
</dbReference>
<comment type="caution">
    <text evidence="1">The sequence shown here is derived from an EMBL/GenBank/DDBJ whole genome shotgun (WGS) entry which is preliminary data.</text>
</comment>